<evidence type="ECO:0000313" key="3">
    <source>
        <dbReference type="Proteomes" id="UP000036700"/>
    </source>
</evidence>
<dbReference type="InterPro" id="IPR047706">
    <property type="entry name" value="BCAM0308-like"/>
</dbReference>
<evidence type="ECO:0000256" key="1">
    <source>
        <dbReference type="SAM" id="MobiDB-lite"/>
    </source>
</evidence>
<dbReference type="KEGG" id="ptx:ABW99_01360"/>
<gene>
    <name evidence="2" type="ORF">ABW99_01360</name>
</gene>
<dbReference type="Proteomes" id="UP000036700">
    <property type="component" value="Chromosome"/>
</dbReference>
<name>A0A0G3EJH3_9BURK</name>
<dbReference type="EMBL" id="CP011568">
    <property type="protein sequence ID" value="AKJ67075.1"/>
    <property type="molecule type" value="Genomic_DNA"/>
</dbReference>
<proteinExistence type="predicted"/>
<organism evidence="2 3">
    <name type="scientific">Pandoraea thiooxydans</name>
    <dbReference type="NCBI Taxonomy" id="445709"/>
    <lineage>
        <taxon>Bacteria</taxon>
        <taxon>Pseudomonadati</taxon>
        <taxon>Pseudomonadota</taxon>
        <taxon>Betaproteobacteria</taxon>
        <taxon>Burkholderiales</taxon>
        <taxon>Burkholderiaceae</taxon>
        <taxon>Pandoraea</taxon>
    </lineage>
</organism>
<dbReference type="RefSeq" id="WP_047212612.1">
    <property type="nucleotide sequence ID" value="NZ_CP011568.3"/>
</dbReference>
<keyword evidence="3" id="KW-1185">Reference proteome</keyword>
<evidence type="ECO:0000313" key="2">
    <source>
        <dbReference type="EMBL" id="AKJ67075.1"/>
    </source>
</evidence>
<feature type="region of interest" description="Disordered" evidence="1">
    <location>
        <begin position="1"/>
        <end position="21"/>
    </location>
</feature>
<protein>
    <recommendedName>
        <fullName evidence="4">ATPase</fullName>
    </recommendedName>
</protein>
<reference evidence="3" key="1">
    <citation type="submission" date="2015-06" db="EMBL/GenBank/DDBJ databases">
        <authorList>
            <person name="Lim Y.L."/>
            <person name="Ee R."/>
            <person name="Yong D."/>
            <person name="How K.Y."/>
            <person name="Yin W.F."/>
            <person name="Chan K.G."/>
        </authorList>
    </citation>
    <scope>NUCLEOTIDE SEQUENCE [LARGE SCALE GENOMIC DNA]</scope>
    <source>
        <strain evidence="3">DSM 25325</strain>
    </source>
</reference>
<sequence length="166" mass="18899">MKSRQRSETVRPARWDKLDDNPIHDSYRPTVKFHEPTACEVCGAVYMNGRWRWAAAPDNADLVTCPACRRIHDQVPAGQVELSGTFLREHQDEIMALIRHHEEKMKSEHPLERIMAVTTHEDGVTVTTTGSHLARDIGEALKRAFQGHMEMGSATAESMLRVIWSR</sequence>
<dbReference type="NCBIfam" id="NF040826">
    <property type="entry name" value="lxa_BCAM0308"/>
    <property type="match status" value="1"/>
</dbReference>
<dbReference type="STRING" id="445709.ABW99_01360"/>
<dbReference type="AlphaFoldDB" id="A0A0G3EJH3"/>
<accession>A0A0G3EJH3</accession>
<dbReference type="PATRIC" id="fig|445709.3.peg.300"/>
<evidence type="ECO:0008006" key="4">
    <source>
        <dbReference type="Google" id="ProtNLM"/>
    </source>
</evidence>